<dbReference type="EMBL" id="JANPWB010000001">
    <property type="protein sequence ID" value="KAJ1215345.1"/>
    <property type="molecule type" value="Genomic_DNA"/>
</dbReference>
<dbReference type="AlphaFoldDB" id="A0AAV7WN00"/>
<comment type="caution">
    <text evidence="2">The sequence shown here is derived from an EMBL/GenBank/DDBJ whole genome shotgun (WGS) entry which is preliminary data.</text>
</comment>
<evidence type="ECO:0000313" key="3">
    <source>
        <dbReference type="Proteomes" id="UP001066276"/>
    </source>
</evidence>
<dbReference type="Proteomes" id="UP001066276">
    <property type="component" value="Chromosome 1_1"/>
</dbReference>
<proteinExistence type="predicted"/>
<evidence type="ECO:0000256" key="1">
    <source>
        <dbReference type="SAM" id="MobiDB-lite"/>
    </source>
</evidence>
<feature type="region of interest" description="Disordered" evidence="1">
    <location>
        <begin position="1"/>
        <end position="26"/>
    </location>
</feature>
<reference evidence="2" key="1">
    <citation type="journal article" date="2022" name="bioRxiv">
        <title>Sequencing and chromosome-scale assembly of the giantPleurodeles waltlgenome.</title>
        <authorList>
            <person name="Brown T."/>
            <person name="Elewa A."/>
            <person name="Iarovenko S."/>
            <person name="Subramanian E."/>
            <person name="Araus A.J."/>
            <person name="Petzold A."/>
            <person name="Susuki M."/>
            <person name="Suzuki K.-i.T."/>
            <person name="Hayashi T."/>
            <person name="Toyoda A."/>
            <person name="Oliveira C."/>
            <person name="Osipova E."/>
            <person name="Leigh N.D."/>
            <person name="Simon A."/>
            <person name="Yun M.H."/>
        </authorList>
    </citation>
    <scope>NUCLEOTIDE SEQUENCE</scope>
    <source>
        <strain evidence="2">20211129_DDA</strain>
        <tissue evidence="2">Liver</tissue>
    </source>
</reference>
<name>A0AAV7WN00_PLEWA</name>
<sequence>MGAGGGRAPSSLKRKQVPERPARHRGSPRVLLWSQMVMWRAAKDKLGTAGFAGIAGCDEDMLHYEEEGCLEEGKIVEEEAGTQLVMAPECGVARTVNTRKRVVALQKLVQKPVQCDMGGVKNIRRTQEQRSSVLRGKSRVVLGAPKVVEGPKVVRVISVGVGNSSVKTITRQD</sequence>
<keyword evidence="3" id="KW-1185">Reference proteome</keyword>
<organism evidence="2 3">
    <name type="scientific">Pleurodeles waltl</name>
    <name type="common">Iberian ribbed newt</name>
    <dbReference type="NCBI Taxonomy" id="8319"/>
    <lineage>
        <taxon>Eukaryota</taxon>
        <taxon>Metazoa</taxon>
        <taxon>Chordata</taxon>
        <taxon>Craniata</taxon>
        <taxon>Vertebrata</taxon>
        <taxon>Euteleostomi</taxon>
        <taxon>Amphibia</taxon>
        <taxon>Batrachia</taxon>
        <taxon>Caudata</taxon>
        <taxon>Salamandroidea</taxon>
        <taxon>Salamandridae</taxon>
        <taxon>Pleurodelinae</taxon>
        <taxon>Pleurodeles</taxon>
    </lineage>
</organism>
<gene>
    <name evidence="2" type="ORF">NDU88_002954</name>
</gene>
<accession>A0AAV7WN00</accession>
<evidence type="ECO:0000313" key="2">
    <source>
        <dbReference type="EMBL" id="KAJ1215345.1"/>
    </source>
</evidence>
<protein>
    <submittedName>
        <fullName evidence="2">Uncharacterized protein</fullName>
    </submittedName>
</protein>